<keyword evidence="2" id="KW-1185">Reference proteome</keyword>
<reference evidence="1" key="1">
    <citation type="journal article" date="2020" name="Stud. Mycol.">
        <title>101 Dothideomycetes genomes: a test case for predicting lifestyles and emergence of pathogens.</title>
        <authorList>
            <person name="Haridas S."/>
            <person name="Albert R."/>
            <person name="Binder M."/>
            <person name="Bloem J."/>
            <person name="Labutti K."/>
            <person name="Salamov A."/>
            <person name="Andreopoulos B."/>
            <person name="Baker S."/>
            <person name="Barry K."/>
            <person name="Bills G."/>
            <person name="Bluhm B."/>
            <person name="Cannon C."/>
            <person name="Castanera R."/>
            <person name="Culley D."/>
            <person name="Daum C."/>
            <person name="Ezra D."/>
            <person name="Gonzalez J."/>
            <person name="Henrissat B."/>
            <person name="Kuo A."/>
            <person name="Liang C."/>
            <person name="Lipzen A."/>
            <person name="Lutzoni F."/>
            <person name="Magnuson J."/>
            <person name="Mondo S."/>
            <person name="Nolan M."/>
            <person name="Ohm R."/>
            <person name="Pangilinan J."/>
            <person name="Park H.-J."/>
            <person name="Ramirez L."/>
            <person name="Alfaro M."/>
            <person name="Sun H."/>
            <person name="Tritt A."/>
            <person name="Yoshinaga Y."/>
            <person name="Zwiers L.-H."/>
            <person name="Turgeon B."/>
            <person name="Goodwin S."/>
            <person name="Spatafora J."/>
            <person name="Crous P."/>
            <person name="Grigoriev I."/>
        </authorList>
    </citation>
    <scope>NUCLEOTIDE SEQUENCE</scope>
    <source>
        <strain evidence="1">ATCC 200398</strain>
    </source>
</reference>
<evidence type="ECO:0000313" key="1">
    <source>
        <dbReference type="EMBL" id="KAF2470351.1"/>
    </source>
</evidence>
<gene>
    <name evidence="1" type="ORF">BDR25DRAFT_355464</name>
</gene>
<comment type="caution">
    <text evidence="1">The sequence shown here is derived from an EMBL/GenBank/DDBJ whole genome shotgun (WGS) entry which is preliminary data.</text>
</comment>
<proteinExistence type="predicted"/>
<sequence length="125" mass="13474">MASGVVLSGEQNRDGEHGEKSMSELDSKIGSNIERNRFFLSLPGPNRVKNLLFIGGLIGEPIAFIAIWTIVISQHAKGVPESVSLGRGSAEQSQISDISYVVPRSWVLGDVAVTKVPQLEYGNSH</sequence>
<accession>A0ACB6QTZ9</accession>
<dbReference type="EMBL" id="MU003508">
    <property type="protein sequence ID" value="KAF2470351.1"/>
    <property type="molecule type" value="Genomic_DNA"/>
</dbReference>
<protein>
    <submittedName>
        <fullName evidence="1">Uncharacterized protein</fullName>
    </submittedName>
</protein>
<evidence type="ECO:0000313" key="2">
    <source>
        <dbReference type="Proteomes" id="UP000799755"/>
    </source>
</evidence>
<organism evidence="1 2">
    <name type="scientific">Lindgomyces ingoldianus</name>
    <dbReference type="NCBI Taxonomy" id="673940"/>
    <lineage>
        <taxon>Eukaryota</taxon>
        <taxon>Fungi</taxon>
        <taxon>Dikarya</taxon>
        <taxon>Ascomycota</taxon>
        <taxon>Pezizomycotina</taxon>
        <taxon>Dothideomycetes</taxon>
        <taxon>Pleosporomycetidae</taxon>
        <taxon>Pleosporales</taxon>
        <taxon>Lindgomycetaceae</taxon>
        <taxon>Lindgomyces</taxon>
    </lineage>
</organism>
<name>A0ACB6QTZ9_9PLEO</name>
<dbReference type="Proteomes" id="UP000799755">
    <property type="component" value="Unassembled WGS sequence"/>
</dbReference>